<reference evidence="1 2" key="1">
    <citation type="journal article" date="2018" name="Sci. Data">
        <title>The draft genome sequence of cork oak.</title>
        <authorList>
            <person name="Ramos A.M."/>
            <person name="Usie A."/>
            <person name="Barbosa P."/>
            <person name="Barros P.M."/>
            <person name="Capote T."/>
            <person name="Chaves I."/>
            <person name="Simoes F."/>
            <person name="Abreu I."/>
            <person name="Carrasquinho I."/>
            <person name="Faro C."/>
            <person name="Guimaraes J.B."/>
            <person name="Mendonca D."/>
            <person name="Nobrega F."/>
            <person name="Rodrigues L."/>
            <person name="Saibo N.J.M."/>
            <person name="Varela M.C."/>
            <person name="Egas C."/>
            <person name="Matos J."/>
            <person name="Miguel C.M."/>
            <person name="Oliveira M.M."/>
            <person name="Ricardo C.P."/>
            <person name="Goncalves S."/>
        </authorList>
    </citation>
    <scope>NUCLEOTIDE SEQUENCE [LARGE SCALE GENOMIC DNA]</scope>
    <source>
        <strain evidence="2">cv. HL8</strain>
    </source>
</reference>
<dbReference type="EMBL" id="PKMF04000272">
    <property type="protein sequence ID" value="KAK7839958.1"/>
    <property type="molecule type" value="Genomic_DNA"/>
</dbReference>
<proteinExistence type="predicted"/>
<sequence>METRKKNSYLERLRCRLKYDNMFIVPRRNLGGGLALLWNNDLNLHIRTFSLRHIDAMVNPRIDDAWHFTRFYEAPEVANRKILS</sequence>
<dbReference type="AlphaFoldDB" id="A0AAW0KKE2"/>
<protein>
    <submittedName>
        <fullName evidence="1">Uncharacterized protein</fullName>
    </submittedName>
</protein>
<dbReference type="Proteomes" id="UP000237347">
    <property type="component" value="Unassembled WGS sequence"/>
</dbReference>
<organism evidence="1 2">
    <name type="scientific">Quercus suber</name>
    <name type="common">Cork oak</name>
    <dbReference type="NCBI Taxonomy" id="58331"/>
    <lineage>
        <taxon>Eukaryota</taxon>
        <taxon>Viridiplantae</taxon>
        <taxon>Streptophyta</taxon>
        <taxon>Embryophyta</taxon>
        <taxon>Tracheophyta</taxon>
        <taxon>Spermatophyta</taxon>
        <taxon>Magnoliopsida</taxon>
        <taxon>eudicotyledons</taxon>
        <taxon>Gunneridae</taxon>
        <taxon>Pentapetalae</taxon>
        <taxon>rosids</taxon>
        <taxon>fabids</taxon>
        <taxon>Fagales</taxon>
        <taxon>Fagaceae</taxon>
        <taxon>Quercus</taxon>
    </lineage>
</organism>
<accession>A0AAW0KKE2</accession>
<keyword evidence="2" id="KW-1185">Reference proteome</keyword>
<gene>
    <name evidence="1" type="ORF">CFP56_017351</name>
</gene>
<name>A0AAW0KKE2_QUESU</name>
<comment type="caution">
    <text evidence="1">The sequence shown here is derived from an EMBL/GenBank/DDBJ whole genome shotgun (WGS) entry which is preliminary data.</text>
</comment>
<evidence type="ECO:0000313" key="1">
    <source>
        <dbReference type="EMBL" id="KAK7839958.1"/>
    </source>
</evidence>
<evidence type="ECO:0000313" key="2">
    <source>
        <dbReference type="Proteomes" id="UP000237347"/>
    </source>
</evidence>